<dbReference type="CDD" id="cd00082">
    <property type="entry name" value="HisKA"/>
    <property type="match status" value="1"/>
</dbReference>
<dbReference type="GO" id="GO:0004673">
    <property type="term" value="F:protein histidine kinase activity"/>
    <property type="evidence" value="ECO:0007669"/>
    <property type="project" value="UniProtKB-EC"/>
</dbReference>
<proteinExistence type="predicted"/>
<dbReference type="EMBL" id="CAJPVI010000038">
    <property type="protein sequence ID" value="CAG2156831.1"/>
    <property type="molecule type" value="Genomic_DNA"/>
</dbReference>
<evidence type="ECO:0000256" key="2">
    <source>
        <dbReference type="ARBA" id="ARBA00012438"/>
    </source>
</evidence>
<keyword evidence="5" id="KW-0732">Signal</keyword>
<dbReference type="SUPFAM" id="SSF53850">
    <property type="entry name" value="Periplasmic binding protein-like II"/>
    <property type="match status" value="2"/>
</dbReference>
<feature type="chain" id="PRO_5047354974" description="histidine kinase" evidence="5">
    <location>
        <begin position="32"/>
        <end position="1338"/>
    </location>
</feature>
<dbReference type="SMART" id="SM00062">
    <property type="entry name" value="PBPb"/>
    <property type="match status" value="2"/>
</dbReference>
<dbReference type="InterPro" id="IPR001789">
    <property type="entry name" value="Sig_transdc_resp-reg_receiver"/>
</dbReference>
<dbReference type="PROSITE" id="PS50110">
    <property type="entry name" value="RESPONSE_REGULATORY"/>
    <property type="match status" value="1"/>
</dbReference>
<dbReference type="Pfam" id="PF00072">
    <property type="entry name" value="Response_reg"/>
    <property type="match status" value="1"/>
</dbReference>
<evidence type="ECO:0000256" key="4">
    <source>
        <dbReference type="PROSITE-ProRule" id="PRU00169"/>
    </source>
</evidence>
<feature type="domain" description="Histidine kinase" evidence="6">
    <location>
        <begin position="701"/>
        <end position="922"/>
    </location>
</feature>
<feature type="modified residue" description="4-aspartylphosphate" evidence="4">
    <location>
        <position position="1110"/>
    </location>
</feature>
<dbReference type="SUPFAM" id="SSF52172">
    <property type="entry name" value="CheY-like"/>
    <property type="match status" value="1"/>
</dbReference>
<dbReference type="Gene3D" id="3.40.190.10">
    <property type="entry name" value="Periplasmic binding protein-like II"/>
    <property type="match status" value="4"/>
</dbReference>
<dbReference type="EC" id="2.7.13.3" evidence="2"/>
<keyword evidence="3 4" id="KW-0597">Phosphoprotein</keyword>
<evidence type="ECO:0000313" key="8">
    <source>
        <dbReference type="EMBL" id="CAG2156831.1"/>
    </source>
</evidence>
<dbReference type="InterPro" id="IPR005467">
    <property type="entry name" value="His_kinase_dom"/>
</dbReference>
<comment type="catalytic activity">
    <reaction evidence="1">
        <text>ATP + protein L-histidine = ADP + protein N-phospho-L-histidine.</text>
        <dbReference type="EC" id="2.7.13.3"/>
    </reaction>
</comment>
<sequence length="1338" mass="143720">MKAKRTSSAVYRCLILWVSVLSLSWIEPTCAAGTVAPAEAKQSVTVGVVREGWPPLLILRDEQLSGASFDILRAALGAGITYNVRVYPDLPTLAEAACAGQFDVMLARQGPAAGTGCLQTTNPYYDADTVLIGRTADLTADGSLHPRPRIALDAGSHFDVSSRDRYPDATFLRVSNTTEGLRAVANGSADYYVTLQPVAEYQLSQAEFASLSEAAHYRDANSSISFAVTSSAAMLGRRLNVGLANMPEATRVEIFARWMTAGRIRQEQDRQFLLTLEERAYLRSLPALRVNLDPGLAPYSYLDDSGEPTGIAVDYLAYLEETLGITFNRQPPSRFATAIESLRNGSLDIIAVVLPNDPALGAVPASRPYAVFPIAIIGKQATPTVAGLADLKAARIAVTDGGGIRSLVQQVLPRANVVVLPGIRAGMEAVKNGQADVYVDDLAAANFELLRNYGDLLRIIGSDAIQVQTALAIRPDLAERLMPLINRALAAMPEQRRLAIQHRYITATYSFGYSLGAALLRSAPLILGLLCVVGILMRSRQLLRKEAAVRRAAEHRLQEITGSIPAIVYQCRRPAGSTAQFEFTYAAGNGESSLGIAPRDLLESKLSLERVVDPRYQALVRAKLSEPVNSDLPVELDYLIHGALGPRWIRVRAVTRIESGYVIRTGVVSDVSEQHRQAEALAEATTAAEAALRAKESFLAMMSHEIRTPLNGVLGLLEVLHSTRLDTEQRRLLSLVVESGQSLAQILDDVLDYAKMEAGKLAILPTPTDLRDLADSVLGLLAPQANNKGIQLRIHIAPQVPATISADAIRLRQILFNLLGNAIKFTDHGNVILRIYIEAVHGEDADLAIQVADTGIGISPENLQRLFSPFVQSDHSSTRSYGGTGLGLSICKRLASLMNGELTMQSEPGEGTTVTLRIICPVLCTSYDLPAFKGRLVMVSVRDAPSAACLRAYAQAAGLVSLDDPPAAGTPYSHLYDGDLPPGVPCKYAIQVTNTPKQLGFAVVGGTVRLSQNPLRWSAFLGALKESIRAADPAASPAFAIPGNDGIAQSIVTHAPQKQVRVLVAEDHPINRELIRQQLDLLGYPCSLCKDGHEALQALLREPFDLVLTDCHMPVMDGFDLARAIRASTDERVRGLRIVGVTATTLAEEHQRCFDVGMSAYVLKPTTLASLQKALDGSLASQPGVTGIVVDGEAPGPIEPLAAALTFDPRRVSRETLLGGLGSGLWTDAMLATCRESIHADRDGLARELVANGEPSVGRLREWCHRAGGAMAMFQVPYIDQLFDGFSAIVKRGDKEQILAAGASMLAMLSYLASLISVPGETAAAPAAGPEMNAPERR</sequence>
<dbReference type="Pfam" id="PF02518">
    <property type="entry name" value="HATPase_c"/>
    <property type="match status" value="1"/>
</dbReference>
<evidence type="ECO:0000259" key="6">
    <source>
        <dbReference type="PROSITE" id="PS50109"/>
    </source>
</evidence>
<evidence type="ECO:0000256" key="1">
    <source>
        <dbReference type="ARBA" id="ARBA00000085"/>
    </source>
</evidence>
<dbReference type="Pfam" id="PF00497">
    <property type="entry name" value="SBP_bac_3"/>
    <property type="match status" value="1"/>
</dbReference>
<keyword evidence="8" id="KW-0418">Kinase</keyword>
<keyword evidence="9" id="KW-1185">Reference proteome</keyword>
<dbReference type="Gene3D" id="3.30.565.10">
    <property type="entry name" value="Histidine kinase-like ATPase, C-terminal domain"/>
    <property type="match status" value="1"/>
</dbReference>
<dbReference type="SMART" id="SM00388">
    <property type="entry name" value="HisKA"/>
    <property type="match status" value="1"/>
</dbReference>
<evidence type="ECO:0000259" key="7">
    <source>
        <dbReference type="PROSITE" id="PS50110"/>
    </source>
</evidence>
<reference evidence="8 9" key="1">
    <citation type="submission" date="2021-03" db="EMBL/GenBank/DDBJ databases">
        <authorList>
            <person name="Peeters C."/>
        </authorList>
    </citation>
    <scope>NUCLEOTIDE SEQUENCE [LARGE SCALE GENOMIC DNA]</scope>
    <source>
        <strain evidence="8 9">LMG 26411</strain>
    </source>
</reference>
<dbReference type="SMART" id="SM00448">
    <property type="entry name" value="REC"/>
    <property type="match status" value="1"/>
</dbReference>
<evidence type="ECO:0000256" key="5">
    <source>
        <dbReference type="SAM" id="SignalP"/>
    </source>
</evidence>
<keyword evidence="8" id="KW-0808">Transferase</keyword>
<dbReference type="SMART" id="SM00387">
    <property type="entry name" value="HATPase_c"/>
    <property type="match status" value="1"/>
</dbReference>
<dbReference type="Pfam" id="PF00512">
    <property type="entry name" value="HisKA"/>
    <property type="match status" value="1"/>
</dbReference>
<dbReference type="RefSeq" id="WP_211956262.1">
    <property type="nucleotide sequence ID" value="NZ_CAJPVI010000038.1"/>
</dbReference>
<evidence type="ECO:0000313" key="9">
    <source>
        <dbReference type="Proteomes" id="UP000672657"/>
    </source>
</evidence>
<accession>A0ABM8TP63</accession>
<dbReference type="SUPFAM" id="SSF55874">
    <property type="entry name" value="ATPase domain of HSP90 chaperone/DNA topoisomerase II/histidine kinase"/>
    <property type="match status" value="1"/>
</dbReference>
<evidence type="ECO:0000256" key="3">
    <source>
        <dbReference type="ARBA" id="ARBA00022553"/>
    </source>
</evidence>
<dbReference type="CDD" id="cd16922">
    <property type="entry name" value="HATPase_EvgS-ArcB-TorS-like"/>
    <property type="match status" value="1"/>
</dbReference>
<dbReference type="PROSITE" id="PS50109">
    <property type="entry name" value="HIS_KIN"/>
    <property type="match status" value="1"/>
</dbReference>
<dbReference type="InterPro" id="IPR036097">
    <property type="entry name" value="HisK_dim/P_sf"/>
</dbReference>
<dbReference type="InterPro" id="IPR011006">
    <property type="entry name" value="CheY-like_superfamily"/>
</dbReference>
<dbReference type="InterPro" id="IPR036890">
    <property type="entry name" value="HATPase_C_sf"/>
</dbReference>
<gene>
    <name evidence="8" type="primary">rcsC_13</name>
    <name evidence="8" type="ORF">LMG26411_05382</name>
</gene>
<dbReference type="SUPFAM" id="SSF47384">
    <property type="entry name" value="Homodimeric domain of signal transducing histidine kinase"/>
    <property type="match status" value="1"/>
</dbReference>
<dbReference type="InterPro" id="IPR003661">
    <property type="entry name" value="HisK_dim/P_dom"/>
</dbReference>
<comment type="caution">
    <text evidence="8">The sequence shown here is derived from an EMBL/GenBank/DDBJ whole genome shotgun (WGS) entry which is preliminary data.</text>
</comment>
<feature type="signal peptide" evidence="5">
    <location>
        <begin position="1"/>
        <end position="31"/>
    </location>
</feature>
<dbReference type="CDD" id="cd17546">
    <property type="entry name" value="REC_hyHK_CKI1_RcsC-like"/>
    <property type="match status" value="1"/>
</dbReference>
<dbReference type="CDD" id="cd01007">
    <property type="entry name" value="PBP2_BvgS_HisK_like"/>
    <property type="match status" value="1"/>
</dbReference>
<dbReference type="PANTHER" id="PTHR45339:SF5">
    <property type="entry name" value="HISTIDINE KINASE"/>
    <property type="match status" value="1"/>
</dbReference>
<name>A0ABM8TP63_9BURK</name>
<protein>
    <recommendedName>
        <fullName evidence="2">histidine kinase</fullName>
        <ecNumber evidence="2">2.7.13.3</ecNumber>
    </recommendedName>
</protein>
<dbReference type="InterPro" id="IPR003594">
    <property type="entry name" value="HATPase_dom"/>
</dbReference>
<dbReference type="InterPro" id="IPR001638">
    <property type="entry name" value="Solute-binding_3/MltF_N"/>
</dbReference>
<dbReference type="Proteomes" id="UP000672657">
    <property type="component" value="Unassembled WGS sequence"/>
</dbReference>
<dbReference type="PANTHER" id="PTHR45339">
    <property type="entry name" value="HYBRID SIGNAL TRANSDUCTION HISTIDINE KINASE J"/>
    <property type="match status" value="1"/>
</dbReference>
<dbReference type="Gene3D" id="1.10.287.130">
    <property type="match status" value="1"/>
</dbReference>
<dbReference type="Gene3D" id="3.40.50.2300">
    <property type="match status" value="1"/>
</dbReference>
<dbReference type="InterPro" id="IPR004358">
    <property type="entry name" value="Sig_transdc_His_kin-like_C"/>
</dbReference>
<dbReference type="PRINTS" id="PR00344">
    <property type="entry name" value="BCTRLSENSOR"/>
</dbReference>
<feature type="domain" description="Response regulatory" evidence="7">
    <location>
        <begin position="1061"/>
        <end position="1179"/>
    </location>
</feature>
<organism evidence="8 9">
    <name type="scientific">Cupriavidus numazuensis</name>
    <dbReference type="NCBI Taxonomy" id="221992"/>
    <lineage>
        <taxon>Bacteria</taxon>
        <taxon>Pseudomonadati</taxon>
        <taxon>Pseudomonadota</taxon>
        <taxon>Betaproteobacteria</taxon>
        <taxon>Burkholderiales</taxon>
        <taxon>Burkholderiaceae</taxon>
        <taxon>Cupriavidus</taxon>
    </lineage>
</organism>